<proteinExistence type="predicted"/>
<keyword evidence="1" id="KW-0808">Transferase</keyword>
<dbReference type="RefSeq" id="WP_100664884.1">
    <property type="nucleotide sequence ID" value="NZ_CP024974.1"/>
</dbReference>
<dbReference type="GO" id="GO:0016740">
    <property type="term" value="F:transferase activity"/>
    <property type="evidence" value="ECO:0007669"/>
    <property type="project" value="UniProtKB-KW"/>
</dbReference>
<dbReference type="Proteomes" id="UP000231863">
    <property type="component" value="Chromosome"/>
</dbReference>
<reference evidence="2 3" key="2">
    <citation type="submission" date="2017-11" db="EMBL/GenBank/DDBJ databases">
        <title>Genome analysis of Streptococcus suis serotype chz stain ah681.</title>
        <authorList>
            <person name="Pan Z."/>
            <person name="Zhang Y."/>
            <person name="Ma J."/>
            <person name="Lu P."/>
            <person name="Zhu Y."/>
            <person name="Zhong X."/>
            <person name="Dong W."/>
            <person name="Lu C."/>
            <person name="Yao H."/>
        </authorList>
    </citation>
    <scope>NUCLEOTIDE SEQUENCE [LARGE SCALE GENOMIC DNA]</scope>
    <source>
        <strain evidence="2 3">AH681</strain>
    </source>
</reference>
<accession>A0A0A7P6I9</accession>
<reference evidence="1" key="1">
    <citation type="journal article" date="2015" name="Appl. Environ. Microbiol.">
        <title>Novel Variant Serotype of Streptococcus suis Isolated from Piglets with Meningitis.</title>
        <authorList>
            <person name="Pan Z."/>
            <person name="Ma J."/>
            <person name="Dong W."/>
            <person name="Song W."/>
            <person name="Wang K."/>
            <person name="Lu C."/>
            <person name="Yao H."/>
        </authorList>
    </citation>
    <scope>NUCLEOTIDE SEQUENCE</scope>
    <source>
        <strain evidence="1">CZ130302</strain>
    </source>
</reference>
<evidence type="ECO:0000313" key="3">
    <source>
        <dbReference type="Proteomes" id="UP000231863"/>
    </source>
</evidence>
<dbReference type="EMBL" id="KJ669337">
    <property type="protein sequence ID" value="AJA01373.1"/>
    <property type="molecule type" value="Genomic_DNA"/>
</dbReference>
<protein>
    <submittedName>
        <fullName evidence="1">Putative glycosyltransferase of GT1 family</fullName>
    </submittedName>
</protein>
<evidence type="ECO:0000313" key="1">
    <source>
        <dbReference type="EMBL" id="AJA01373.1"/>
    </source>
</evidence>
<name>A0A0A7P6I9_STRSU</name>
<dbReference type="AlphaFoldDB" id="A0A0A7P6I9"/>
<sequence>MKIVIVNCFDTYEHRVDLLLAYFLSRGDEVSVIASNFRHIDKVKRFDKKKHYTFVDAIPYRKNLSYTRLKSHWKIAKQIFSELPCDIDLLWVLVPPNSFVKQAAEYKKRNPCTKLVFDIIDMWPETIPANKFKNFFLLKFWGNIRDSYLKYSDYVVTECGLYQTKLPLENFGNRISTLYLSFGDVNIARDNSLLNLSGKEIVLCYLGSMNNIVDINIISNIIASLSMKYAVTLHLVGDGEKKENLLSLLKSQKIKIIDHGKIFDQEVKSQILSKCHFGLNIMKKEVFVGLTMKSLDYLKNGLPLINNLKGDTWGFVERDGIGINTEDGVITAEVLTDYFEKYYHIQSFYSNHFSEQKFYSDLSLIMKKIECD</sequence>
<gene>
    <name evidence="1" type="primary">chzI</name>
    <name evidence="2" type="ORF">CWI26_03700</name>
</gene>
<dbReference type="SUPFAM" id="SSF53756">
    <property type="entry name" value="UDP-Glycosyltransferase/glycogen phosphorylase"/>
    <property type="match status" value="1"/>
</dbReference>
<dbReference type="EMBL" id="CP025043">
    <property type="protein sequence ID" value="AUA18659.1"/>
    <property type="molecule type" value="Genomic_DNA"/>
</dbReference>
<evidence type="ECO:0000313" key="2">
    <source>
        <dbReference type="EMBL" id="AUA18659.1"/>
    </source>
</evidence>
<organism evidence="1">
    <name type="scientific">Streptococcus suis</name>
    <dbReference type="NCBI Taxonomy" id="1307"/>
    <lineage>
        <taxon>Bacteria</taxon>
        <taxon>Bacillati</taxon>
        <taxon>Bacillota</taxon>
        <taxon>Bacilli</taxon>
        <taxon>Lactobacillales</taxon>
        <taxon>Streptococcaceae</taxon>
        <taxon>Streptococcus</taxon>
    </lineage>
</organism>
<dbReference type="Gene3D" id="3.40.50.2000">
    <property type="entry name" value="Glycogen Phosphorylase B"/>
    <property type="match status" value="2"/>
</dbReference>